<dbReference type="Pfam" id="PF02915">
    <property type="entry name" value="Rubrerythrin"/>
    <property type="match status" value="1"/>
</dbReference>
<dbReference type="InterPro" id="IPR003251">
    <property type="entry name" value="Rr_diiron-bd_dom"/>
</dbReference>
<dbReference type="RefSeq" id="WP_117323024.1">
    <property type="nucleotide sequence ID" value="NZ_QVTD01000008.1"/>
</dbReference>
<dbReference type="InterPro" id="IPR012347">
    <property type="entry name" value="Ferritin-like"/>
</dbReference>
<dbReference type="GO" id="GO:0016491">
    <property type="term" value="F:oxidoreductase activity"/>
    <property type="evidence" value="ECO:0007669"/>
    <property type="project" value="InterPro"/>
</dbReference>
<dbReference type="Proteomes" id="UP000262939">
    <property type="component" value="Unassembled WGS sequence"/>
</dbReference>
<accession>A0A372LBF0</accession>
<dbReference type="GO" id="GO:0046872">
    <property type="term" value="F:metal ion binding"/>
    <property type="evidence" value="ECO:0007669"/>
    <property type="project" value="InterPro"/>
</dbReference>
<comment type="caution">
    <text evidence="2">The sequence shown here is derived from an EMBL/GenBank/DDBJ whole genome shotgun (WGS) entry which is preliminary data.</text>
</comment>
<gene>
    <name evidence="2" type="ORF">D0466_13180</name>
</gene>
<dbReference type="Gene3D" id="1.20.5.420">
    <property type="entry name" value="Immunoglobulin FC, subunit C"/>
    <property type="match status" value="1"/>
</dbReference>
<keyword evidence="3" id="KW-1185">Reference proteome</keyword>
<dbReference type="CDD" id="cd00657">
    <property type="entry name" value="Ferritin_like"/>
    <property type="match status" value="1"/>
</dbReference>
<feature type="domain" description="Rubrerythrin diiron-binding" evidence="1">
    <location>
        <begin position="90"/>
        <end position="143"/>
    </location>
</feature>
<organism evidence="2 3">
    <name type="scientific">Peribacillus glennii</name>
    <dbReference type="NCBI Taxonomy" id="2303991"/>
    <lineage>
        <taxon>Bacteria</taxon>
        <taxon>Bacillati</taxon>
        <taxon>Bacillota</taxon>
        <taxon>Bacilli</taxon>
        <taxon>Bacillales</taxon>
        <taxon>Bacillaceae</taxon>
        <taxon>Peribacillus</taxon>
    </lineage>
</organism>
<sequence length="145" mass="17306">MYYDYRYYYRQQDHDLITNIAKAIDGEFNAIQCYNKLLKMVPTTKEKNVISEIIKDENDHLGKFTQIYFKLTGRQPDVAKSNDCPKRLKDIFEFSFEDEQESVDFYLDIANATDDENIREVFTRAAADEQNHAIWFLYFLTKTRL</sequence>
<dbReference type="AlphaFoldDB" id="A0A372LBF0"/>
<dbReference type="OrthoDB" id="573482at2"/>
<dbReference type="EMBL" id="QVTD01000008">
    <property type="protein sequence ID" value="RFU62897.1"/>
    <property type="molecule type" value="Genomic_DNA"/>
</dbReference>
<dbReference type="InterPro" id="IPR009078">
    <property type="entry name" value="Ferritin-like_SF"/>
</dbReference>
<dbReference type="SUPFAM" id="SSF47240">
    <property type="entry name" value="Ferritin-like"/>
    <property type="match status" value="1"/>
</dbReference>
<proteinExistence type="predicted"/>
<name>A0A372LBF0_9BACI</name>
<evidence type="ECO:0000313" key="2">
    <source>
        <dbReference type="EMBL" id="RFU62897.1"/>
    </source>
</evidence>
<evidence type="ECO:0000259" key="1">
    <source>
        <dbReference type="Pfam" id="PF02915"/>
    </source>
</evidence>
<evidence type="ECO:0000313" key="3">
    <source>
        <dbReference type="Proteomes" id="UP000262939"/>
    </source>
</evidence>
<dbReference type="Gene3D" id="1.20.1260.10">
    <property type="match status" value="1"/>
</dbReference>
<protein>
    <submittedName>
        <fullName evidence="2">Ferritin-like domain-containing protein</fullName>
    </submittedName>
</protein>
<reference evidence="2 3" key="1">
    <citation type="submission" date="2018-08" db="EMBL/GenBank/DDBJ databases">
        <title>Bacillus chawlae sp. nov., Bacillus glennii sp. nov., and Bacillus saganii sp. nov. Isolated from the Vehicle Assembly Building at Kennedy Space Center where the Viking Spacecraft were Assembled.</title>
        <authorList>
            <person name="Seuylemezian A."/>
            <person name="Vaishampayan P."/>
        </authorList>
    </citation>
    <scope>NUCLEOTIDE SEQUENCE [LARGE SCALE GENOMIC DNA]</scope>
    <source>
        <strain evidence="2 3">V44-8</strain>
    </source>
</reference>